<comment type="caution">
    <text evidence="2">The sequence shown here is derived from an EMBL/GenBank/DDBJ whole genome shotgun (WGS) entry which is preliminary data.</text>
</comment>
<accession>A0A8S9JQW6</accession>
<reference evidence="2" key="1">
    <citation type="submission" date="2019-12" db="EMBL/GenBank/DDBJ databases">
        <title>Genome sequencing and annotation of Brassica cretica.</title>
        <authorList>
            <person name="Studholme D.J."/>
            <person name="Sarris P.F."/>
        </authorList>
    </citation>
    <scope>NUCLEOTIDE SEQUENCE</scope>
    <source>
        <strain evidence="2">PFS-102/07</strain>
        <tissue evidence="2">Leaf</tissue>
    </source>
</reference>
<dbReference type="AlphaFoldDB" id="A0A8S9JQW6"/>
<organism evidence="2">
    <name type="scientific">Brassica cretica</name>
    <name type="common">Mustard</name>
    <dbReference type="NCBI Taxonomy" id="69181"/>
    <lineage>
        <taxon>Eukaryota</taxon>
        <taxon>Viridiplantae</taxon>
        <taxon>Streptophyta</taxon>
        <taxon>Embryophyta</taxon>
        <taxon>Tracheophyta</taxon>
        <taxon>Spermatophyta</taxon>
        <taxon>Magnoliopsida</taxon>
        <taxon>eudicotyledons</taxon>
        <taxon>Gunneridae</taxon>
        <taxon>Pentapetalae</taxon>
        <taxon>rosids</taxon>
        <taxon>malvids</taxon>
        <taxon>Brassicales</taxon>
        <taxon>Brassicaceae</taxon>
        <taxon>Brassiceae</taxon>
        <taxon>Brassica</taxon>
    </lineage>
</organism>
<evidence type="ECO:0000313" key="2">
    <source>
        <dbReference type="EMBL" id="KAF2584461.1"/>
    </source>
</evidence>
<proteinExistence type="predicted"/>
<dbReference type="EMBL" id="QGKY02000246">
    <property type="protein sequence ID" value="KAF2584461.1"/>
    <property type="molecule type" value="Genomic_DNA"/>
</dbReference>
<feature type="region of interest" description="Disordered" evidence="1">
    <location>
        <begin position="9"/>
        <end position="66"/>
    </location>
</feature>
<gene>
    <name evidence="2" type="ORF">F2Q70_00037200</name>
</gene>
<evidence type="ECO:0000256" key="1">
    <source>
        <dbReference type="SAM" id="MobiDB-lite"/>
    </source>
</evidence>
<sequence>MIPQLLAKRTIRMGNRANPPDDPLGVHETTPPVEDEGADHSTNVDPPGPSVGDDDAAQELAKDAEE</sequence>
<protein>
    <submittedName>
        <fullName evidence="2">Uncharacterized protein</fullName>
    </submittedName>
</protein>
<name>A0A8S9JQW6_BRACR</name>